<dbReference type="STRING" id="393003.SAMN05660461_0960"/>
<name>A0A1T5NBT0_9BACT</name>
<dbReference type="Pfam" id="PF10988">
    <property type="entry name" value="DUF2807"/>
    <property type="match status" value="1"/>
</dbReference>
<proteinExistence type="predicted"/>
<feature type="domain" description="Putative auto-transporter adhesin head GIN" evidence="2">
    <location>
        <begin position="42"/>
        <end position="237"/>
    </location>
</feature>
<feature type="signal peptide" evidence="1">
    <location>
        <begin position="1"/>
        <end position="24"/>
    </location>
</feature>
<evidence type="ECO:0000313" key="4">
    <source>
        <dbReference type="Proteomes" id="UP000190166"/>
    </source>
</evidence>
<dbReference type="Gene3D" id="2.160.20.120">
    <property type="match status" value="1"/>
</dbReference>
<gene>
    <name evidence="3" type="ORF">SAMN05660461_0960</name>
</gene>
<keyword evidence="1" id="KW-0732">Signal</keyword>
<dbReference type="AlphaFoldDB" id="A0A1T5NBT0"/>
<feature type="chain" id="PRO_5012888548" evidence="1">
    <location>
        <begin position="25"/>
        <end position="256"/>
    </location>
</feature>
<reference evidence="3 4" key="1">
    <citation type="submission" date="2017-02" db="EMBL/GenBank/DDBJ databases">
        <authorList>
            <person name="Peterson S.W."/>
        </authorList>
    </citation>
    <scope>NUCLEOTIDE SEQUENCE [LARGE SCALE GENOMIC DNA]</scope>
    <source>
        <strain evidence="3 4">DSM 18108</strain>
    </source>
</reference>
<dbReference type="RefSeq" id="WP_159454188.1">
    <property type="nucleotide sequence ID" value="NZ_FUZZ01000001.1"/>
</dbReference>
<accession>A0A1T5NBT0</accession>
<evidence type="ECO:0000259" key="2">
    <source>
        <dbReference type="Pfam" id="PF10988"/>
    </source>
</evidence>
<dbReference type="Proteomes" id="UP000190166">
    <property type="component" value="Unassembled WGS sequence"/>
</dbReference>
<protein>
    <submittedName>
        <fullName evidence="3">Putative auto-transporter adhesin, head GIN domain</fullName>
    </submittedName>
</protein>
<evidence type="ECO:0000256" key="1">
    <source>
        <dbReference type="SAM" id="SignalP"/>
    </source>
</evidence>
<dbReference type="InterPro" id="IPR021255">
    <property type="entry name" value="DUF2807"/>
</dbReference>
<dbReference type="EMBL" id="FUZZ01000001">
    <property type="protein sequence ID" value="SKC97608.1"/>
    <property type="molecule type" value="Genomic_DNA"/>
</dbReference>
<evidence type="ECO:0000313" key="3">
    <source>
        <dbReference type="EMBL" id="SKC97608.1"/>
    </source>
</evidence>
<organism evidence="3 4">
    <name type="scientific">Chitinophaga ginsengisegetis</name>
    <dbReference type="NCBI Taxonomy" id="393003"/>
    <lineage>
        <taxon>Bacteria</taxon>
        <taxon>Pseudomonadati</taxon>
        <taxon>Bacteroidota</taxon>
        <taxon>Chitinophagia</taxon>
        <taxon>Chitinophagales</taxon>
        <taxon>Chitinophagaceae</taxon>
        <taxon>Chitinophaga</taxon>
    </lineage>
</organism>
<sequence>MKNYPKIALSLLVLGLFNLPSSMAAVPEDTTQQVSQERKLGHFDTIVTDAAIDIVINHSNESVVKVVVSETRIFPFVHTTVNDGKLTISLEKNDSYNWGNSGVHTGMQAGENSNKITIQISTPAIKFLQLSGSAKALLSGTWNQQELELNLSGASAIEGQVKLHLLEGKIDASSTLSMKGQADQAKLQMTGSSVFKGEQLHSQDFFISMAGSSIATVQASGAITGSADGNSVLNYKGPLDRKNFPVSSNAVVKQIR</sequence>
<keyword evidence="4" id="KW-1185">Reference proteome</keyword>